<dbReference type="SUPFAM" id="SSF53756">
    <property type="entry name" value="UDP-Glycosyltransferase/glycogen phosphorylase"/>
    <property type="match status" value="1"/>
</dbReference>
<evidence type="ECO:0008006" key="3">
    <source>
        <dbReference type="Google" id="ProtNLM"/>
    </source>
</evidence>
<comment type="caution">
    <text evidence="1">The sequence shown here is derived from an EMBL/GenBank/DDBJ whole genome shotgun (WGS) entry which is preliminary data.</text>
</comment>
<dbReference type="RefSeq" id="WP_115123837.1">
    <property type="nucleotide sequence ID" value="NZ_QRAO01000003.1"/>
</dbReference>
<gene>
    <name evidence="1" type="ORF">C8D94_103240</name>
</gene>
<name>A0A370QAL8_9FLAO</name>
<dbReference type="EMBL" id="QRAO01000003">
    <property type="protein sequence ID" value="RDK85415.1"/>
    <property type="molecule type" value="Genomic_DNA"/>
</dbReference>
<dbReference type="CDD" id="cd03794">
    <property type="entry name" value="GT4_WbuB-like"/>
    <property type="match status" value="1"/>
</dbReference>
<reference evidence="1 2" key="1">
    <citation type="submission" date="2018-07" db="EMBL/GenBank/DDBJ databases">
        <title>Genomic Encyclopedia of Type Strains, Phase IV (KMG-IV): sequencing the most valuable type-strain genomes for metagenomic binning, comparative biology and taxonomic classification.</title>
        <authorList>
            <person name="Goeker M."/>
        </authorList>
    </citation>
    <scope>NUCLEOTIDE SEQUENCE [LARGE SCALE GENOMIC DNA]</scope>
    <source>
        <strain evidence="1 2">DSM 101478</strain>
    </source>
</reference>
<proteinExistence type="predicted"/>
<organism evidence="1 2">
    <name type="scientific">Marinirhabdus gelatinilytica</name>
    <dbReference type="NCBI Taxonomy" id="1703343"/>
    <lineage>
        <taxon>Bacteria</taxon>
        <taxon>Pseudomonadati</taxon>
        <taxon>Bacteroidota</taxon>
        <taxon>Flavobacteriia</taxon>
        <taxon>Flavobacteriales</taxon>
        <taxon>Flavobacteriaceae</taxon>
    </lineage>
</organism>
<evidence type="ECO:0000313" key="2">
    <source>
        <dbReference type="Proteomes" id="UP000255317"/>
    </source>
</evidence>
<sequence>MKRVLVITYYWPPAGGPGVQRWLYFVKYFRDFGIDPVVYIPQDAHYPLRDESFLAEVPSDIEIISQPVNEPYKFAKWFSRKKTKEMSSGIIAKNNLSAIEKMMLYVRGNFFIPDARVGWVKPSVTFLKKYLSENPVESVVTSGPPHSMHLIGLQLSEETKIPWLADFRDPWTTIHYHDSLRLTESSKRKHKQLEAKVLQSANAITVTSPTTKKEFEAITQRSVTVITNGFERRETITPQLDKKFSLAHIGSLLSERNPTVLWEVLDELASEIEGFREDLEIVLAGVVGDGILKSLSNFGLSQNLRNVGYVSHKEALQLQHNAQLLLLLEIDSPETRAIIPGKLFEYIRAERPIIALGPKGSDIQQVVKESGSGDFYISAEKEKLKDAILSYYNDFKGEGVGNISTNISKYTRKHLTEQMATLLKTL</sequence>
<dbReference type="AlphaFoldDB" id="A0A370QAL8"/>
<dbReference type="Proteomes" id="UP000255317">
    <property type="component" value="Unassembled WGS sequence"/>
</dbReference>
<protein>
    <recommendedName>
        <fullName evidence="3">Glycosyl transferase family 4</fullName>
    </recommendedName>
</protein>
<dbReference type="Gene3D" id="3.40.50.2000">
    <property type="entry name" value="Glycogen Phosphorylase B"/>
    <property type="match status" value="2"/>
</dbReference>
<keyword evidence="2" id="KW-1185">Reference proteome</keyword>
<accession>A0A370QAL8</accession>
<dbReference type="OrthoDB" id="9794575at2"/>
<evidence type="ECO:0000313" key="1">
    <source>
        <dbReference type="EMBL" id="RDK85415.1"/>
    </source>
</evidence>